<proteinExistence type="predicted"/>
<reference evidence="1 2" key="1">
    <citation type="journal article" date="2019" name="Int. J. Syst. Evol. Microbiol.">
        <title>The Global Catalogue of Microorganisms (GCM) 10K type strain sequencing project: providing services to taxonomists for standard genome sequencing and annotation.</title>
        <authorList>
            <consortium name="The Broad Institute Genomics Platform"/>
            <consortium name="The Broad Institute Genome Sequencing Center for Infectious Disease"/>
            <person name="Wu L."/>
            <person name="Ma J."/>
        </authorList>
    </citation>
    <scope>NUCLEOTIDE SEQUENCE [LARGE SCALE GENOMIC DNA]</scope>
    <source>
        <strain evidence="1 2">JCM 14545</strain>
    </source>
</reference>
<sequence>MPKIEVAERAGVGVDGAARPTEDHVVRLDNAVLLLDGATSPHPDLPSGGWYAGLLSAQLADELSSNPEGDLADLLAKAIAGVAAQHDLRPGNAPSSTVAIVRWTGDRVDGLVLADSPIVAFGRVGSGGTDVVADNRIIELRDRGRLRTGADVRYQRNSPGGFWVAEAVPTAAHRAVRRTWRRTDVDAILLATDGVAVGVDDYRLFDWREVLALAQAKGMTAVLDAVREAEESDPNGTRWPRAKRHDDQALALVTFAGTVV</sequence>
<organism evidence="1 2">
    <name type="scientific">Amycolatopsis minnesotensis</name>
    <dbReference type="NCBI Taxonomy" id="337894"/>
    <lineage>
        <taxon>Bacteria</taxon>
        <taxon>Bacillati</taxon>
        <taxon>Actinomycetota</taxon>
        <taxon>Actinomycetes</taxon>
        <taxon>Pseudonocardiales</taxon>
        <taxon>Pseudonocardiaceae</taxon>
        <taxon>Amycolatopsis</taxon>
    </lineage>
</organism>
<accession>A0ABN2S5I5</accession>
<dbReference type="EMBL" id="BAAANN010000033">
    <property type="protein sequence ID" value="GAA1980636.1"/>
    <property type="molecule type" value="Genomic_DNA"/>
</dbReference>
<keyword evidence="2" id="KW-1185">Reference proteome</keyword>
<dbReference type="Proteomes" id="UP001501116">
    <property type="component" value="Unassembled WGS sequence"/>
</dbReference>
<dbReference type="RefSeq" id="WP_344428162.1">
    <property type="nucleotide sequence ID" value="NZ_BAAANN010000033.1"/>
</dbReference>
<name>A0ABN2S5I5_9PSEU</name>
<evidence type="ECO:0000313" key="2">
    <source>
        <dbReference type="Proteomes" id="UP001501116"/>
    </source>
</evidence>
<dbReference type="SUPFAM" id="SSF81606">
    <property type="entry name" value="PP2C-like"/>
    <property type="match status" value="1"/>
</dbReference>
<protein>
    <submittedName>
        <fullName evidence="1">Protein phosphatase 2C domain-containing protein</fullName>
    </submittedName>
</protein>
<gene>
    <name evidence="1" type="ORF">GCM10009754_66580</name>
</gene>
<dbReference type="InterPro" id="IPR036457">
    <property type="entry name" value="PPM-type-like_dom_sf"/>
</dbReference>
<comment type="caution">
    <text evidence="1">The sequence shown here is derived from an EMBL/GenBank/DDBJ whole genome shotgun (WGS) entry which is preliminary data.</text>
</comment>
<evidence type="ECO:0000313" key="1">
    <source>
        <dbReference type="EMBL" id="GAA1980636.1"/>
    </source>
</evidence>